<proteinExistence type="predicted"/>
<dbReference type="NCBIfam" id="NF008865">
    <property type="entry name" value="PRK11898.1"/>
    <property type="match status" value="1"/>
</dbReference>
<evidence type="ECO:0000256" key="4">
    <source>
        <dbReference type="ARBA" id="ARBA00022605"/>
    </source>
</evidence>
<dbReference type="Gene3D" id="3.40.190.10">
    <property type="entry name" value="Periplasmic binding protein-like II"/>
    <property type="match status" value="2"/>
</dbReference>
<evidence type="ECO:0000313" key="13">
    <source>
        <dbReference type="EMBL" id="RQH36683.1"/>
    </source>
</evidence>
<dbReference type="GO" id="GO:0009094">
    <property type="term" value="P:L-phenylalanine biosynthetic process"/>
    <property type="evidence" value="ECO:0007669"/>
    <property type="project" value="UniProtKB-UniPathway"/>
</dbReference>
<protein>
    <recommendedName>
        <fullName evidence="3 10">Prephenate dehydratase</fullName>
        <shortName evidence="10">PDT</shortName>
        <ecNumber evidence="2 10">4.2.1.51</ecNumber>
    </recommendedName>
</protein>
<dbReference type="EMBL" id="RCBY01000114">
    <property type="protein sequence ID" value="RQH36683.1"/>
    <property type="molecule type" value="Genomic_DNA"/>
</dbReference>
<keyword evidence="6 10" id="KW-0584">Phenylalanine biosynthesis</keyword>
<dbReference type="InterPro" id="IPR045865">
    <property type="entry name" value="ACT-like_dom_sf"/>
</dbReference>
<evidence type="ECO:0000256" key="9">
    <source>
        <dbReference type="PIRSR" id="PIRSR001500-2"/>
    </source>
</evidence>
<dbReference type="OrthoDB" id="9802281at2"/>
<dbReference type="InterPro" id="IPR018528">
    <property type="entry name" value="Preph_deHydtase_CS"/>
</dbReference>
<dbReference type="InterPro" id="IPR002912">
    <property type="entry name" value="ACT_dom"/>
</dbReference>
<gene>
    <name evidence="10 13" type="primary">pheA</name>
    <name evidence="13" type="ORF">D5R40_18935</name>
</gene>
<dbReference type="CDD" id="cd04905">
    <property type="entry name" value="ACT_CM-PDT"/>
    <property type="match status" value="1"/>
</dbReference>
<dbReference type="EC" id="4.2.1.51" evidence="2 10"/>
<feature type="domain" description="Prephenate dehydratase" evidence="11">
    <location>
        <begin position="4"/>
        <end position="186"/>
    </location>
</feature>
<dbReference type="Proteomes" id="UP000269154">
    <property type="component" value="Unassembled WGS sequence"/>
</dbReference>
<organism evidence="13 14">
    <name type="scientific">Okeania hirsuta</name>
    <dbReference type="NCBI Taxonomy" id="1458930"/>
    <lineage>
        <taxon>Bacteria</taxon>
        <taxon>Bacillati</taxon>
        <taxon>Cyanobacteriota</taxon>
        <taxon>Cyanophyceae</taxon>
        <taxon>Oscillatoriophycideae</taxon>
        <taxon>Oscillatoriales</taxon>
        <taxon>Microcoleaceae</taxon>
        <taxon>Okeania</taxon>
    </lineage>
</organism>
<name>A0A3N6P0C8_9CYAN</name>
<dbReference type="SUPFAM" id="SSF53850">
    <property type="entry name" value="Periplasmic binding protein-like II"/>
    <property type="match status" value="1"/>
</dbReference>
<dbReference type="PROSITE" id="PS00857">
    <property type="entry name" value="PREPHENATE_DEHYDR_1"/>
    <property type="match status" value="1"/>
</dbReference>
<accession>A0A3N6P0C8</accession>
<evidence type="ECO:0000256" key="7">
    <source>
        <dbReference type="ARBA" id="ARBA00023239"/>
    </source>
</evidence>
<feature type="domain" description="ACT" evidence="12">
    <location>
        <begin position="214"/>
        <end position="291"/>
    </location>
</feature>
<keyword evidence="7 10" id="KW-0456">Lyase</keyword>
<evidence type="ECO:0000259" key="11">
    <source>
        <dbReference type="PROSITE" id="PS51171"/>
    </source>
</evidence>
<dbReference type="CDD" id="cd13630">
    <property type="entry name" value="PBP2_PDT_1"/>
    <property type="match status" value="1"/>
</dbReference>
<comment type="pathway">
    <text evidence="1 10">Amino-acid biosynthesis; L-phenylalanine biosynthesis; phenylpyruvate from prephenate: step 1/1.</text>
</comment>
<evidence type="ECO:0000256" key="6">
    <source>
        <dbReference type="ARBA" id="ARBA00023222"/>
    </source>
</evidence>
<comment type="caution">
    <text evidence="13">The sequence shown here is derived from an EMBL/GenBank/DDBJ whole genome shotgun (WGS) entry which is preliminary data.</text>
</comment>
<evidence type="ECO:0000256" key="5">
    <source>
        <dbReference type="ARBA" id="ARBA00023141"/>
    </source>
</evidence>
<dbReference type="UniPathway" id="UPA00121">
    <property type="reaction ID" value="UER00345"/>
</dbReference>
<dbReference type="Gene3D" id="3.30.70.260">
    <property type="match status" value="1"/>
</dbReference>
<dbReference type="GO" id="GO:0005737">
    <property type="term" value="C:cytoplasm"/>
    <property type="evidence" value="ECO:0007669"/>
    <property type="project" value="TreeGrafter"/>
</dbReference>
<keyword evidence="5 10" id="KW-0057">Aromatic amino acid biosynthesis</keyword>
<dbReference type="PANTHER" id="PTHR21022">
    <property type="entry name" value="PREPHENATE DEHYDRATASE P PROTEIN"/>
    <property type="match status" value="1"/>
</dbReference>
<comment type="catalytic activity">
    <reaction evidence="8 10">
        <text>prephenate + H(+) = 3-phenylpyruvate + CO2 + H2O</text>
        <dbReference type="Rhea" id="RHEA:21648"/>
        <dbReference type="ChEBI" id="CHEBI:15377"/>
        <dbReference type="ChEBI" id="CHEBI:15378"/>
        <dbReference type="ChEBI" id="CHEBI:16526"/>
        <dbReference type="ChEBI" id="CHEBI:18005"/>
        <dbReference type="ChEBI" id="CHEBI:29934"/>
        <dbReference type="EC" id="4.2.1.51"/>
    </reaction>
</comment>
<dbReference type="GO" id="GO:0004664">
    <property type="term" value="F:prephenate dehydratase activity"/>
    <property type="evidence" value="ECO:0007669"/>
    <property type="project" value="UniProtKB-UniRule"/>
</dbReference>
<dbReference type="PIRSF" id="PIRSF001500">
    <property type="entry name" value="Chor_mut_pdt_Ppr"/>
    <property type="match status" value="1"/>
</dbReference>
<feature type="site" description="Essential for prephenate dehydratase activity" evidence="9">
    <location>
        <position position="179"/>
    </location>
</feature>
<keyword evidence="14" id="KW-1185">Reference proteome</keyword>
<evidence type="ECO:0000256" key="8">
    <source>
        <dbReference type="ARBA" id="ARBA00047848"/>
    </source>
</evidence>
<keyword evidence="4 10" id="KW-0028">Amino-acid biosynthesis</keyword>
<dbReference type="AlphaFoldDB" id="A0A3N6P0C8"/>
<dbReference type="PANTHER" id="PTHR21022:SF19">
    <property type="entry name" value="PREPHENATE DEHYDRATASE-RELATED"/>
    <property type="match status" value="1"/>
</dbReference>
<dbReference type="PROSITE" id="PS00858">
    <property type="entry name" value="PREPHENATE_DEHYDR_2"/>
    <property type="match status" value="1"/>
</dbReference>
<dbReference type="RefSeq" id="WP_124146097.1">
    <property type="nucleotide sequence ID" value="NZ_CAWOKI010000139.1"/>
</dbReference>
<evidence type="ECO:0000256" key="2">
    <source>
        <dbReference type="ARBA" id="ARBA00013147"/>
    </source>
</evidence>
<sequence>MTISIAHLGPAGTNAETAAVAFTNKLSQLGQKSFLCPYPSIAQTLWAVSQGEVNLAVVPVENSIEGSVTVTLDTLWQLDSLEIQTALVLPISHGLISLADSFEEIKTVYSHPQALAQCQGWLEKFLPQIQQIPDNSTTEALQHLGKDRSAAAIASQRAALLYKLPILAYPINDYPDNCTRFWVLKEGCTEIENSDLKLIINRINQPENSIFISLGFSVPANVPGALVKPLEVFAKRGINMSRIESRPTKRSLGDYLFFIDIEVKNNDDFIEVAIEELKTYTETLKIFGSYTIMALN</sequence>
<dbReference type="SUPFAM" id="SSF55021">
    <property type="entry name" value="ACT-like"/>
    <property type="match status" value="1"/>
</dbReference>
<dbReference type="PROSITE" id="PS51171">
    <property type="entry name" value="PREPHENATE_DEHYDR_3"/>
    <property type="match status" value="1"/>
</dbReference>
<evidence type="ECO:0000259" key="12">
    <source>
        <dbReference type="PROSITE" id="PS51671"/>
    </source>
</evidence>
<reference evidence="13 14" key="1">
    <citation type="journal article" date="2018" name="ACS Chem. Biol.">
        <title>Ketoreductase domain dysfunction expands chemodiversity: malyngamide biosynthesis in the cyanobacterium Okeania hirsuta.</title>
        <authorList>
            <person name="Moss N.A."/>
            <person name="Leao T."/>
            <person name="Rankin M."/>
            <person name="McCullough T.M."/>
            <person name="Qu P."/>
            <person name="Korobeynikov A."/>
            <person name="Smith J.L."/>
            <person name="Gerwick L."/>
            <person name="Gerwick W.H."/>
        </authorList>
    </citation>
    <scope>NUCLEOTIDE SEQUENCE [LARGE SCALE GENOMIC DNA]</scope>
    <source>
        <strain evidence="13 14">PAB10Feb10-1</strain>
    </source>
</reference>
<evidence type="ECO:0000256" key="1">
    <source>
        <dbReference type="ARBA" id="ARBA00004741"/>
    </source>
</evidence>
<evidence type="ECO:0000256" key="3">
    <source>
        <dbReference type="ARBA" id="ARBA00021872"/>
    </source>
</evidence>
<evidence type="ECO:0000256" key="10">
    <source>
        <dbReference type="RuleBase" id="RU361254"/>
    </source>
</evidence>
<dbReference type="Pfam" id="PF00800">
    <property type="entry name" value="PDT"/>
    <property type="match status" value="1"/>
</dbReference>
<dbReference type="InterPro" id="IPR001086">
    <property type="entry name" value="Preph_deHydtase"/>
</dbReference>
<evidence type="ECO:0000313" key="14">
    <source>
        <dbReference type="Proteomes" id="UP000269154"/>
    </source>
</evidence>
<dbReference type="InterPro" id="IPR008242">
    <property type="entry name" value="Chor_mutase/pphenate_deHydtase"/>
</dbReference>
<dbReference type="PROSITE" id="PS51671">
    <property type="entry name" value="ACT"/>
    <property type="match status" value="1"/>
</dbReference>
<dbReference type="Pfam" id="PF01842">
    <property type="entry name" value="ACT"/>
    <property type="match status" value="1"/>
</dbReference>